<dbReference type="EMBL" id="JXQK01000053">
    <property type="protein sequence ID" value="KIP62577.1"/>
    <property type="molecule type" value="Genomic_DNA"/>
</dbReference>
<dbReference type="GO" id="GO:0090071">
    <property type="term" value="P:negative regulation of ribosome biogenesis"/>
    <property type="evidence" value="ECO:0007669"/>
    <property type="project" value="UniProtKB-UniRule"/>
</dbReference>
<name>A0A0D0IW46_9BACT</name>
<dbReference type="STRING" id="1602171.ST44_07180"/>
<dbReference type="GO" id="GO:0005737">
    <property type="term" value="C:cytoplasm"/>
    <property type="evidence" value="ECO:0007669"/>
    <property type="project" value="UniProtKB-SubCell"/>
</dbReference>
<dbReference type="HAMAP" id="MF_01477">
    <property type="entry name" value="Iojap_RsfS"/>
    <property type="match status" value="1"/>
</dbReference>
<dbReference type="InterPro" id="IPR043519">
    <property type="entry name" value="NT_sf"/>
</dbReference>
<keyword evidence="2" id="KW-0810">Translation regulation</keyword>
<keyword evidence="2" id="KW-0963">Cytoplasm</keyword>
<comment type="similarity">
    <text evidence="1 2">Belongs to the Iojap/RsfS family.</text>
</comment>
<dbReference type="Gene3D" id="3.30.460.10">
    <property type="entry name" value="Beta Polymerase, domain 2"/>
    <property type="match status" value="1"/>
</dbReference>
<evidence type="ECO:0000313" key="3">
    <source>
        <dbReference type="EMBL" id="KIP62577.1"/>
    </source>
</evidence>
<protein>
    <recommendedName>
        <fullName evidence="2">Ribosomal silencing factor RsfS</fullName>
    </recommendedName>
</protein>
<comment type="subcellular location">
    <subcellularLocation>
        <location evidence="2">Cytoplasm</location>
    </subcellularLocation>
</comment>
<dbReference type="InterPro" id="IPR004394">
    <property type="entry name" value="Iojap/RsfS/C7orf30"/>
</dbReference>
<gene>
    <name evidence="2" type="primary">rsfS</name>
    <name evidence="3" type="ORF">ST44_07180</name>
</gene>
<dbReference type="GO" id="GO:0042256">
    <property type="term" value="P:cytosolic ribosome assembly"/>
    <property type="evidence" value="ECO:0007669"/>
    <property type="project" value="UniProtKB-UniRule"/>
</dbReference>
<dbReference type="PANTHER" id="PTHR21043:SF0">
    <property type="entry name" value="MITOCHONDRIAL ASSEMBLY OF RIBOSOMAL LARGE SUBUNIT PROTEIN 1"/>
    <property type="match status" value="1"/>
</dbReference>
<organism evidence="3 4">
    <name type="scientific">Prevotella pectinovora</name>
    <dbReference type="NCBI Taxonomy" id="1602169"/>
    <lineage>
        <taxon>Bacteria</taxon>
        <taxon>Pseudomonadati</taxon>
        <taxon>Bacteroidota</taxon>
        <taxon>Bacteroidia</taxon>
        <taxon>Bacteroidales</taxon>
        <taxon>Prevotellaceae</taxon>
        <taxon>Prevotella</taxon>
    </lineage>
</organism>
<dbReference type="GO" id="GO:0043023">
    <property type="term" value="F:ribosomal large subunit binding"/>
    <property type="evidence" value="ECO:0007669"/>
    <property type="project" value="TreeGrafter"/>
</dbReference>
<comment type="caution">
    <text evidence="3">The sequence shown here is derived from an EMBL/GenBank/DDBJ whole genome shotgun (WGS) entry which is preliminary data.</text>
</comment>
<keyword evidence="4" id="KW-1185">Reference proteome</keyword>
<dbReference type="Pfam" id="PF02410">
    <property type="entry name" value="RsfS"/>
    <property type="match status" value="1"/>
</dbReference>
<comment type="subunit">
    <text evidence="2">Interacts with ribosomal protein uL14 (rplN).</text>
</comment>
<comment type="function">
    <text evidence="2">Functions as a ribosomal silencing factor. Interacts with ribosomal protein uL14 (rplN), blocking formation of intersubunit bridge B8. Prevents association of the 30S and 50S ribosomal subunits and the formation of functional ribosomes, thus repressing translation.</text>
</comment>
<dbReference type="SUPFAM" id="SSF81301">
    <property type="entry name" value="Nucleotidyltransferase"/>
    <property type="match status" value="1"/>
</dbReference>
<keyword evidence="2" id="KW-0678">Repressor</keyword>
<dbReference type="NCBIfam" id="TIGR00090">
    <property type="entry name" value="rsfS_iojap_ybeB"/>
    <property type="match status" value="1"/>
</dbReference>
<sequence>MEKKNKLVETIVKGIQEKKGSNIVVADLRGIAGTICDYFVICQGNSPTQIDAITDSVEETARIEAGEKPVKIAGLTNAQWVAMDYSDVMVHIFLPEVREYYNLEDLWEDAKITVVPDIDAD</sequence>
<dbReference type="Proteomes" id="UP000032046">
    <property type="component" value="Unassembled WGS sequence"/>
</dbReference>
<reference evidence="3 4" key="1">
    <citation type="submission" date="2015-01" db="EMBL/GenBank/DDBJ databases">
        <title>Comparative genomics of non-oral Prevotella species.</title>
        <authorList>
            <person name="Accetto T."/>
            <person name="Nograsek B."/>
            <person name="Avgustin G."/>
        </authorList>
    </citation>
    <scope>NUCLEOTIDE SEQUENCE [LARGE SCALE GENOMIC DNA]</scope>
    <source>
        <strain evidence="3 4">P5-119</strain>
    </source>
</reference>
<dbReference type="GO" id="GO:0017148">
    <property type="term" value="P:negative regulation of translation"/>
    <property type="evidence" value="ECO:0007669"/>
    <property type="project" value="UniProtKB-UniRule"/>
</dbReference>
<evidence type="ECO:0000256" key="1">
    <source>
        <dbReference type="ARBA" id="ARBA00010574"/>
    </source>
</evidence>
<evidence type="ECO:0000256" key="2">
    <source>
        <dbReference type="HAMAP-Rule" id="MF_01477"/>
    </source>
</evidence>
<accession>A0A0D0IW46</accession>
<dbReference type="OrthoDB" id="9793681at2"/>
<dbReference type="GeneID" id="93482781"/>
<dbReference type="AlphaFoldDB" id="A0A0D0IW46"/>
<evidence type="ECO:0000313" key="4">
    <source>
        <dbReference type="Proteomes" id="UP000032046"/>
    </source>
</evidence>
<dbReference type="PANTHER" id="PTHR21043">
    <property type="entry name" value="IOJAP SUPERFAMILY ORTHOLOG"/>
    <property type="match status" value="1"/>
</dbReference>
<dbReference type="RefSeq" id="WP_022317174.1">
    <property type="nucleotide sequence ID" value="NZ_DAIPDX010000022.1"/>
</dbReference>
<proteinExistence type="inferred from homology"/>